<protein>
    <submittedName>
        <fullName evidence="2">Uncharacterized protein</fullName>
    </submittedName>
</protein>
<evidence type="ECO:0000313" key="2">
    <source>
        <dbReference type="EMBL" id="GGM86297.1"/>
    </source>
</evidence>
<dbReference type="EMBL" id="BMPI01000106">
    <property type="protein sequence ID" value="GGM86297.1"/>
    <property type="molecule type" value="Genomic_DNA"/>
</dbReference>
<organism evidence="2 3">
    <name type="scientific">Dactylosporangium sucinum</name>
    <dbReference type="NCBI Taxonomy" id="1424081"/>
    <lineage>
        <taxon>Bacteria</taxon>
        <taxon>Bacillati</taxon>
        <taxon>Actinomycetota</taxon>
        <taxon>Actinomycetes</taxon>
        <taxon>Micromonosporales</taxon>
        <taxon>Micromonosporaceae</taxon>
        <taxon>Dactylosporangium</taxon>
    </lineage>
</organism>
<accession>A0A917UDY4</accession>
<sequence length="473" mass="50728">MTFGHWLQETHNQLRAATGATRLYPEVSLGDAAALQLARSRLYNGLARLTELLTARRPSRVDIDRLRADLVLDGRGRPTSKFCLALHVAATVEPHGLVAADGVSADQLARRAELSVEAASAAVRHLMAAADAVETAGDILASHVPSRERAATPEGRAIRSRAGVPAALADVGRLALDLLNFDARLPVWLRRRPVSDAESLAPYKPVIDAARWARGCGLRSIADELISASVSEPNMLRLLDIAPAGGRPLLSEDSAHAAIRAFTSCRDWIYRNPGQVRAAHLAAGTRLGLAIAVLAGEPDLARHAWRRVAMHAARLHSSPPWGDAIAIVGELNDLTRWVRANAAPDVELRHLAADLPTLAGVLRAGALRAVERGEFFVAETPRLTRPARGILYATTTWRIAHVDDTSVRQVQRMLHRVSSATPTAPIDTLPGRTVPRLAESSFSTAPPTTAAGCQQTNSSAHQSAPNGRRARGK</sequence>
<reference evidence="2" key="2">
    <citation type="submission" date="2020-09" db="EMBL/GenBank/DDBJ databases">
        <authorList>
            <person name="Sun Q."/>
            <person name="Ohkuma M."/>
        </authorList>
    </citation>
    <scope>NUCLEOTIDE SEQUENCE</scope>
    <source>
        <strain evidence="2">JCM 19831</strain>
    </source>
</reference>
<evidence type="ECO:0000313" key="3">
    <source>
        <dbReference type="Proteomes" id="UP000642070"/>
    </source>
</evidence>
<evidence type="ECO:0000256" key="1">
    <source>
        <dbReference type="SAM" id="MobiDB-lite"/>
    </source>
</evidence>
<name>A0A917UDY4_9ACTN</name>
<gene>
    <name evidence="2" type="ORF">GCM10007977_105250</name>
</gene>
<feature type="region of interest" description="Disordered" evidence="1">
    <location>
        <begin position="438"/>
        <end position="473"/>
    </location>
</feature>
<reference evidence="2" key="1">
    <citation type="journal article" date="2014" name="Int. J. Syst. Evol. Microbiol.">
        <title>Complete genome sequence of Corynebacterium casei LMG S-19264T (=DSM 44701T), isolated from a smear-ripened cheese.</title>
        <authorList>
            <consortium name="US DOE Joint Genome Institute (JGI-PGF)"/>
            <person name="Walter F."/>
            <person name="Albersmeier A."/>
            <person name="Kalinowski J."/>
            <person name="Ruckert C."/>
        </authorList>
    </citation>
    <scope>NUCLEOTIDE SEQUENCE</scope>
    <source>
        <strain evidence="2">JCM 19831</strain>
    </source>
</reference>
<comment type="caution">
    <text evidence="2">The sequence shown here is derived from an EMBL/GenBank/DDBJ whole genome shotgun (WGS) entry which is preliminary data.</text>
</comment>
<keyword evidence="3" id="KW-1185">Reference proteome</keyword>
<dbReference type="RefSeq" id="WP_190257665.1">
    <property type="nucleotide sequence ID" value="NZ_BMPI01000106.1"/>
</dbReference>
<dbReference type="Proteomes" id="UP000642070">
    <property type="component" value="Unassembled WGS sequence"/>
</dbReference>
<feature type="compositionally biased region" description="Polar residues" evidence="1">
    <location>
        <begin position="440"/>
        <end position="465"/>
    </location>
</feature>
<dbReference type="AlphaFoldDB" id="A0A917UDY4"/>
<proteinExistence type="predicted"/>